<sequence length="282" mass="30983">MKRTLVLVSILAIALVGTLYSLPKIVVNTKDQGVVSEQNTGEEAGGKELEGSGAAATSHSNETLTAEQQQAIDPLRNAYQQATADGKAAAAIKLSDVFGQYQKFDSAAYYADQAARLSPVVENYLRAGDRYYEAYGFATDEAKARMLGEKTRTYYQKALDQNPELLAAKANMAMTYVNTPSPMQGIMLLREVLEADPTNELALFNLGILSMRSNQYSKAVERFQQILQSHPTNTKAQFYLGVCLVELGRTEEAAKVLADVKQKEKDPVIQDAISELEKRINN</sequence>
<dbReference type="PANTHER" id="PTHR12558">
    <property type="entry name" value="CELL DIVISION CYCLE 16,23,27"/>
    <property type="match status" value="1"/>
</dbReference>
<dbReference type="RefSeq" id="WP_152758252.1">
    <property type="nucleotide sequence ID" value="NZ_WHLY01000002.1"/>
</dbReference>
<evidence type="ECO:0000313" key="4">
    <source>
        <dbReference type="Proteomes" id="UP000479293"/>
    </source>
</evidence>
<dbReference type="Gene3D" id="1.25.40.10">
    <property type="entry name" value="Tetratricopeptide repeat domain"/>
    <property type="match status" value="2"/>
</dbReference>
<dbReference type="Pfam" id="PF14559">
    <property type="entry name" value="TPR_19"/>
    <property type="match status" value="1"/>
</dbReference>
<dbReference type="SUPFAM" id="SSF48452">
    <property type="entry name" value="TPR-like"/>
    <property type="match status" value="1"/>
</dbReference>
<proteinExistence type="predicted"/>
<evidence type="ECO:0000313" key="3">
    <source>
        <dbReference type="EMBL" id="MPR33193.1"/>
    </source>
</evidence>
<organism evidence="3 4">
    <name type="scientific">Salmonirosea aquatica</name>
    <dbReference type="NCBI Taxonomy" id="2654236"/>
    <lineage>
        <taxon>Bacteria</taxon>
        <taxon>Pseudomonadati</taxon>
        <taxon>Bacteroidota</taxon>
        <taxon>Cytophagia</taxon>
        <taxon>Cytophagales</taxon>
        <taxon>Spirosomataceae</taxon>
        <taxon>Salmonirosea</taxon>
    </lineage>
</organism>
<evidence type="ECO:0000256" key="1">
    <source>
        <dbReference type="PROSITE-ProRule" id="PRU00339"/>
    </source>
</evidence>
<dbReference type="InterPro" id="IPR011990">
    <property type="entry name" value="TPR-like_helical_dom_sf"/>
</dbReference>
<name>A0A7C9FXP8_9BACT</name>
<dbReference type="PANTHER" id="PTHR12558:SF13">
    <property type="entry name" value="CELL DIVISION CYCLE PROTEIN 27 HOMOLOG"/>
    <property type="match status" value="1"/>
</dbReference>
<keyword evidence="4" id="KW-1185">Reference proteome</keyword>
<evidence type="ECO:0000256" key="2">
    <source>
        <dbReference type="SAM" id="MobiDB-lite"/>
    </source>
</evidence>
<dbReference type="Proteomes" id="UP000479293">
    <property type="component" value="Unassembled WGS sequence"/>
</dbReference>
<dbReference type="SMART" id="SM00028">
    <property type="entry name" value="TPR"/>
    <property type="match status" value="3"/>
</dbReference>
<gene>
    <name evidence="3" type="ORF">GBK04_07430</name>
</gene>
<protein>
    <submittedName>
        <fullName evidence="3">Tetratricopeptide repeat protein</fullName>
    </submittedName>
</protein>
<feature type="compositionally biased region" description="Polar residues" evidence="2">
    <location>
        <begin position="55"/>
        <end position="64"/>
    </location>
</feature>
<dbReference type="InterPro" id="IPR019734">
    <property type="entry name" value="TPR_rpt"/>
</dbReference>
<comment type="caution">
    <text evidence="3">The sequence shown here is derived from an EMBL/GenBank/DDBJ whole genome shotgun (WGS) entry which is preliminary data.</text>
</comment>
<feature type="region of interest" description="Disordered" evidence="2">
    <location>
        <begin position="37"/>
        <end position="64"/>
    </location>
</feature>
<reference evidence="3 4" key="1">
    <citation type="submission" date="2019-10" db="EMBL/GenBank/DDBJ databases">
        <title>Draft Genome Sequence of Cytophagaceae sp. SJW1-29.</title>
        <authorList>
            <person name="Choi A."/>
        </authorList>
    </citation>
    <scope>NUCLEOTIDE SEQUENCE [LARGE SCALE GENOMIC DNA]</scope>
    <source>
        <strain evidence="3 4">SJW1-29</strain>
    </source>
</reference>
<dbReference type="PROSITE" id="PS50005">
    <property type="entry name" value="TPR"/>
    <property type="match status" value="1"/>
</dbReference>
<dbReference type="AlphaFoldDB" id="A0A7C9FXP8"/>
<feature type="repeat" description="TPR" evidence="1">
    <location>
        <begin position="200"/>
        <end position="233"/>
    </location>
</feature>
<dbReference type="EMBL" id="WHLY01000002">
    <property type="protein sequence ID" value="MPR33193.1"/>
    <property type="molecule type" value="Genomic_DNA"/>
</dbReference>
<accession>A0A7C9FXP8</accession>
<keyword evidence="1" id="KW-0802">TPR repeat</keyword>